<dbReference type="InterPro" id="IPR050229">
    <property type="entry name" value="GlpE_sulfurtransferase"/>
</dbReference>
<dbReference type="CDD" id="cd00158">
    <property type="entry name" value="RHOD"/>
    <property type="match status" value="1"/>
</dbReference>
<gene>
    <name evidence="2" type="ORF">EDD62_1292</name>
</gene>
<dbReference type="AlphaFoldDB" id="A0A3N5BIQ6"/>
<comment type="caution">
    <text evidence="2">The sequence shown here is derived from an EMBL/GenBank/DDBJ whole genome shotgun (WGS) entry which is preliminary data.</text>
</comment>
<sequence length="99" mass="11219">MEIKEIQMSELESKISLGESLNIIDVREDFEVQFGMIDGAEHIPMNDVPNRLDEFDQDQKYYIVCKSGGRSADVAMFLNRHDIDAVNVDGGMMEYKGGQ</sequence>
<evidence type="ECO:0000313" key="2">
    <source>
        <dbReference type="EMBL" id="RPF56639.1"/>
    </source>
</evidence>
<keyword evidence="2" id="KW-0808">Transferase</keyword>
<evidence type="ECO:0000259" key="1">
    <source>
        <dbReference type="PROSITE" id="PS50206"/>
    </source>
</evidence>
<dbReference type="GO" id="GO:0016740">
    <property type="term" value="F:transferase activity"/>
    <property type="evidence" value="ECO:0007669"/>
    <property type="project" value="UniProtKB-KW"/>
</dbReference>
<name>A0A3N5BIQ6_9BACL</name>
<protein>
    <submittedName>
        <fullName evidence="2">Rhodanese-related sulfurtransferase</fullName>
    </submittedName>
</protein>
<dbReference type="Gene3D" id="3.40.250.10">
    <property type="entry name" value="Rhodanese-like domain"/>
    <property type="match status" value="1"/>
</dbReference>
<feature type="domain" description="Rhodanese" evidence="1">
    <location>
        <begin position="17"/>
        <end position="97"/>
    </location>
</feature>
<dbReference type="RefSeq" id="WP_414731061.1">
    <property type="nucleotide sequence ID" value="NZ_RKRK01000003.1"/>
</dbReference>
<dbReference type="EMBL" id="RKRK01000003">
    <property type="protein sequence ID" value="RPF56639.1"/>
    <property type="molecule type" value="Genomic_DNA"/>
</dbReference>
<dbReference type="InterPro" id="IPR036873">
    <property type="entry name" value="Rhodanese-like_dom_sf"/>
</dbReference>
<evidence type="ECO:0000313" key="3">
    <source>
        <dbReference type="Proteomes" id="UP000277108"/>
    </source>
</evidence>
<dbReference type="SUPFAM" id="SSF52821">
    <property type="entry name" value="Rhodanese/Cell cycle control phosphatase"/>
    <property type="match status" value="1"/>
</dbReference>
<dbReference type="InterPro" id="IPR001763">
    <property type="entry name" value="Rhodanese-like_dom"/>
</dbReference>
<proteinExistence type="predicted"/>
<dbReference type="PROSITE" id="PS50206">
    <property type="entry name" value="RHODANESE_3"/>
    <property type="match status" value="1"/>
</dbReference>
<accession>A0A3N5BIQ6</accession>
<dbReference type="Proteomes" id="UP000277108">
    <property type="component" value="Unassembled WGS sequence"/>
</dbReference>
<dbReference type="Pfam" id="PF00581">
    <property type="entry name" value="Rhodanese"/>
    <property type="match status" value="1"/>
</dbReference>
<keyword evidence="3" id="KW-1185">Reference proteome</keyword>
<dbReference type="SMART" id="SM00450">
    <property type="entry name" value="RHOD"/>
    <property type="match status" value="1"/>
</dbReference>
<dbReference type="PANTHER" id="PTHR43031">
    <property type="entry name" value="FAD-DEPENDENT OXIDOREDUCTASE"/>
    <property type="match status" value="1"/>
</dbReference>
<dbReference type="PANTHER" id="PTHR43031:SF17">
    <property type="entry name" value="SULFURTRANSFERASE YTWF-RELATED"/>
    <property type="match status" value="1"/>
</dbReference>
<reference evidence="2 3" key="1">
    <citation type="submission" date="2018-11" db="EMBL/GenBank/DDBJ databases">
        <title>Genomic Encyclopedia of Type Strains, Phase IV (KMG-IV): sequencing the most valuable type-strain genomes for metagenomic binning, comparative biology and taxonomic classification.</title>
        <authorList>
            <person name="Goeker M."/>
        </authorList>
    </citation>
    <scope>NUCLEOTIDE SEQUENCE [LARGE SCALE GENOMIC DNA]</scope>
    <source>
        <strain evidence="2 3">DSM 29158</strain>
    </source>
</reference>
<organism evidence="2 3">
    <name type="scientific">Abyssicoccus albus</name>
    <dbReference type="NCBI Taxonomy" id="1817405"/>
    <lineage>
        <taxon>Bacteria</taxon>
        <taxon>Bacillati</taxon>
        <taxon>Bacillota</taxon>
        <taxon>Bacilli</taxon>
        <taxon>Bacillales</taxon>
        <taxon>Abyssicoccaceae</taxon>
    </lineage>
</organism>